<dbReference type="EMBL" id="POUD01000166">
    <property type="protein sequence ID" value="PZG13114.1"/>
    <property type="molecule type" value="Genomic_DNA"/>
</dbReference>
<dbReference type="Gene3D" id="1.20.120.520">
    <property type="entry name" value="nmb1532 protein domain like"/>
    <property type="match status" value="1"/>
</dbReference>
<dbReference type="Pfam" id="PF01814">
    <property type="entry name" value="Hemerythrin"/>
    <property type="match status" value="1"/>
</dbReference>
<feature type="domain" description="Hemerythrin-like" evidence="1">
    <location>
        <begin position="11"/>
        <end position="141"/>
    </location>
</feature>
<protein>
    <recommendedName>
        <fullName evidence="1">Hemerythrin-like domain-containing protein</fullName>
    </recommendedName>
</protein>
<comment type="caution">
    <text evidence="2">The sequence shown here is derived from an EMBL/GenBank/DDBJ whole genome shotgun (WGS) entry which is preliminary data.</text>
</comment>
<dbReference type="InterPro" id="IPR012312">
    <property type="entry name" value="Hemerythrin-like"/>
</dbReference>
<reference evidence="2 3" key="1">
    <citation type="submission" date="2018-01" db="EMBL/GenBank/DDBJ databases">
        <title>Draft genome sequence of Nonomuraea sp. KC333.</title>
        <authorList>
            <person name="Sahin N."/>
            <person name="Saygin H."/>
            <person name="Ay H."/>
        </authorList>
    </citation>
    <scope>NUCLEOTIDE SEQUENCE [LARGE SCALE GENOMIC DNA]</scope>
    <source>
        <strain evidence="2 3">KC333</strain>
    </source>
</reference>
<dbReference type="PANTHER" id="PTHR38048">
    <property type="entry name" value="EXPRESSED PROTEIN"/>
    <property type="match status" value="1"/>
</dbReference>
<evidence type="ECO:0000313" key="2">
    <source>
        <dbReference type="EMBL" id="PZG13114.1"/>
    </source>
</evidence>
<dbReference type="Proteomes" id="UP000249304">
    <property type="component" value="Unassembled WGS sequence"/>
</dbReference>
<dbReference type="PANTHER" id="PTHR38048:SF2">
    <property type="entry name" value="HEMERYTHRIN-LIKE DOMAIN-CONTAINING PROTEIN"/>
    <property type="match status" value="1"/>
</dbReference>
<sequence>MIQERADARDMFAVHTMFRREYGMMPDLVRAVTAGDRERVTVVADHIALMNRVLHGHHTGEDEHIWPLLLERVEAGLAPVVSMMEDQHERIHAGYKRLDLALAAWRESASAQDRDAVAEVLDRLLPLMTEHLALEEARVVPPDLRPIIRDVATAAYATYAQKVYGSAVPPRVLA</sequence>
<keyword evidence="3" id="KW-1185">Reference proteome</keyword>
<gene>
    <name evidence="2" type="ORF">C1J01_30880</name>
</gene>
<name>A0A2W2FC71_9ACTN</name>
<evidence type="ECO:0000259" key="1">
    <source>
        <dbReference type="Pfam" id="PF01814"/>
    </source>
</evidence>
<dbReference type="RefSeq" id="WP_111182508.1">
    <property type="nucleotide sequence ID" value="NZ_POUD01000166.1"/>
</dbReference>
<dbReference type="InterPro" id="IPR053206">
    <property type="entry name" value="Dimeric_xanthone_biosynth"/>
</dbReference>
<organism evidence="2 3">
    <name type="scientific">Nonomuraea aridisoli</name>
    <dbReference type="NCBI Taxonomy" id="2070368"/>
    <lineage>
        <taxon>Bacteria</taxon>
        <taxon>Bacillati</taxon>
        <taxon>Actinomycetota</taxon>
        <taxon>Actinomycetes</taxon>
        <taxon>Streptosporangiales</taxon>
        <taxon>Streptosporangiaceae</taxon>
        <taxon>Nonomuraea</taxon>
    </lineage>
</organism>
<evidence type="ECO:0000313" key="3">
    <source>
        <dbReference type="Proteomes" id="UP000249304"/>
    </source>
</evidence>
<proteinExistence type="predicted"/>
<accession>A0A2W2FC71</accession>
<dbReference type="CDD" id="cd12108">
    <property type="entry name" value="Hr-like"/>
    <property type="match status" value="1"/>
</dbReference>
<dbReference type="AlphaFoldDB" id="A0A2W2FC71"/>
<dbReference type="OrthoDB" id="5197650at2"/>